<comment type="caution">
    <text evidence="1">The sequence shown here is derived from an EMBL/GenBank/DDBJ whole genome shotgun (WGS) entry which is preliminary data.</text>
</comment>
<sequence length="50" mass="5379">MELRHMVEFGGENKPGGTTFVLICDCNTIATISINCKSVTFNNSINSASI</sequence>
<evidence type="ECO:0000313" key="1">
    <source>
        <dbReference type="EMBL" id="OMO64304.1"/>
    </source>
</evidence>
<protein>
    <submittedName>
        <fullName evidence="1">Uncharacterized protein</fullName>
    </submittedName>
</protein>
<name>A0A1R3H1S7_COCAP</name>
<accession>A0A1R3H1S7</accession>
<dbReference type="EMBL" id="AWWV01012821">
    <property type="protein sequence ID" value="OMO64304.1"/>
    <property type="molecule type" value="Genomic_DNA"/>
</dbReference>
<dbReference type="Gramene" id="OMO64304">
    <property type="protein sequence ID" value="OMO64304"/>
    <property type="gene ID" value="CCACVL1_21882"/>
</dbReference>
<keyword evidence="2" id="KW-1185">Reference proteome</keyword>
<reference evidence="1 2" key="1">
    <citation type="submission" date="2013-09" db="EMBL/GenBank/DDBJ databases">
        <title>Corchorus capsularis genome sequencing.</title>
        <authorList>
            <person name="Alam M."/>
            <person name="Haque M.S."/>
            <person name="Islam M.S."/>
            <person name="Emdad E.M."/>
            <person name="Islam M.M."/>
            <person name="Ahmed B."/>
            <person name="Halim A."/>
            <person name="Hossen Q.M.M."/>
            <person name="Hossain M.Z."/>
            <person name="Ahmed R."/>
            <person name="Khan M.M."/>
            <person name="Islam R."/>
            <person name="Rashid M.M."/>
            <person name="Khan S.A."/>
            <person name="Rahman M.S."/>
            <person name="Alam M."/>
        </authorList>
    </citation>
    <scope>NUCLEOTIDE SEQUENCE [LARGE SCALE GENOMIC DNA]</scope>
    <source>
        <strain evidence="2">cv. CVL-1</strain>
        <tissue evidence="1">Whole seedling</tissue>
    </source>
</reference>
<evidence type="ECO:0000313" key="2">
    <source>
        <dbReference type="Proteomes" id="UP000188268"/>
    </source>
</evidence>
<dbReference type="Proteomes" id="UP000188268">
    <property type="component" value="Unassembled WGS sequence"/>
</dbReference>
<proteinExistence type="predicted"/>
<gene>
    <name evidence="1" type="ORF">CCACVL1_21882</name>
</gene>
<dbReference type="AlphaFoldDB" id="A0A1R3H1S7"/>
<organism evidence="1 2">
    <name type="scientific">Corchorus capsularis</name>
    <name type="common">Jute</name>
    <dbReference type="NCBI Taxonomy" id="210143"/>
    <lineage>
        <taxon>Eukaryota</taxon>
        <taxon>Viridiplantae</taxon>
        <taxon>Streptophyta</taxon>
        <taxon>Embryophyta</taxon>
        <taxon>Tracheophyta</taxon>
        <taxon>Spermatophyta</taxon>
        <taxon>Magnoliopsida</taxon>
        <taxon>eudicotyledons</taxon>
        <taxon>Gunneridae</taxon>
        <taxon>Pentapetalae</taxon>
        <taxon>rosids</taxon>
        <taxon>malvids</taxon>
        <taxon>Malvales</taxon>
        <taxon>Malvaceae</taxon>
        <taxon>Grewioideae</taxon>
        <taxon>Apeibeae</taxon>
        <taxon>Corchorus</taxon>
    </lineage>
</organism>